<keyword evidence="9 10" id="KW-0234">DNA repair</keyword>
<sequence length="1145" mass="130238">MFTLYHSNQVDVLKSLVVALIKQDPLSDPLRSEHILVQSPGMAQWLKIALSEEMGVAANLSFSLPASFIWDSFVAVLPGIPKQSAFNKQAMTWKLMHLLPQYLSRDEFEPLRHYLSGDKDESKRYQLAEKIADIFDGYLVYRPDWIASWEAGQRVAALGDEQEWQAQLWQALCQYTHQLGQSPYHRANLYQDFIQALQHTPTGKLPSRLFIFGISSLPPRYLDALEALGQHMDIHFMLTNPCQFYWGEIRDRQYLASLQSKQRQKAHLSLPMALRQQPQSWLKYDLEQQANLHTDVVGNSLLASMGKMGRDNLYLLSQMSVNEIEAFVDVTRNSLLHHVQADILALEEHQDESNILTSEHKQVLEQIDSSLSFHACHSPMREVEVLHDNLLAMFEQHPELKPRDVIVMVSDINAYSPAIQAVFGNAPSHRYIPFSISDRSRAQENPVLVAFLQLVSMPSKRCLASELLELLETPAILRRFDISESDFHKAKRWVEESGIRWGLNPDTAAEFDLPSYRQNTWQFGIERMLMGYAMAEDSMLSLPDGDTIAPYCQVQGLAAQLVGKLAAYLSLLAQYRQRLSQTQRAEQWRDVLLSMLADFFLADEQEELALQSIREALTQLVQGIDEAQYVGGVTPNIVKQFLSDKLDNSRISQRFLAGQVNFCTLMPMRSVPFPVVCLLGMNDGAYPRHVPREGFDLMNVSHRAGDRSRRDDDRYLFLEALLSAEQRLYISYIGHSIQDNSERMPSILVAELFEYLAQNYCLAGDETLSVDESGQRLIQALCHQHPMVPFSPQAYQGEHASFASEWLPVVNGERIASAPQGQALSDVTLDMHFPYELDLAELQRFWRLPVQYFFNRRLKVSFEHQTSLTVDDEPFSLDGLSGYQIRETLLQHYLAHPEQPSVSLAESVKRQFQAQGRLPIGAFGELEFEANRVQIDELAKYLRPFLAAPHADIEIRWPGGALSGDRQVSLLGWVTQVTSQGLLRYRPGAIRPQDFLSGWIDHLSVAVMGQSQPTHLIGYDKKSGVVHWIYPKVDPQLAKTSLSELIHRMFEGLSHPLAYFPKTAWVAIEAGFNKSGDYHSDLDKATKKMSAAFEAGYMSRGEGENPYIARIWPQWQPSLAQQALLAAEQILLLPRRVVEKQEDKK</sequence>
<evidence type="ECO:0000256" key="1">
    <source>
        <dbReference type="ARBA" id="ARBA00022722"/>
    </source>
</evidence>
<dbReference type="PIRSF" id="PIRSF000980">
    <property type="entry name" value="RecC"/>
    <property type="match status" value="1"/>
</dbReference>
<dbReference type="KEGG" id="vih:AB0763_04080"/>
<evidence type="ECO:0000256" key="2">
    <source>
        <dbReference type="ARBA" id="ARBA00022741"/>
    </source>
</evidence>
<evidence type="ECO:0000256" key="10">
    <source>
        <dbReference type="HAMAP-Rule" id="MF_01486"/>
    </source>
</evidence>
<reference evidence="12" key="1">
    <citation type="submission" date="2024-07" db="EMBL/GenBank/DDBJ databases">
        <title>Genome Analysis of a Potential Novel Vibrio Species Secreting pH- and Thermo-stable Alginate Lyase and its Application in Producing Alginate Oligosaccharides.</title>
        <authorList>
            <person name="Huang H."/>
            <person name="Bao K."/>
        </authorList>
    </citation>
    <scope>NUCLEOTIDE SEQUENCE</scope>
    <source>
        <strain evidence="12">HB236076</strain>
    </source>
</reference>
<evidence type="ECO:0000313" key="12">
    <source>
        <dbReference type="EMBL" id="XDK25827.1"/>
    </source>
</evidence>
<dbReference type="InterPro" id="IPR011335">
    <property type="entry name" value="Restrct_endonuc-II-like"/>
</dbReference>
<keyword evidence="7 10" id="KW-0067">ATP-binding</keyword>
<dbReference type="HAMAP" id="MF_01486">
    <property type="entry name" value="RecC"/>
    <property type="match status" value="1"/>
</dbReference>
<evidence type="ECO:0000256" key="8">
    <source>
        <dbReference type="ARBA" id="ARBA00023125"/>
    </source>
</evidence>
<dbReference type="NCBIfam" id="NF008289">
    <property type="entry name" value="PRK11069.1"/>
    <property type="match status" value="1"/>
</dbReference>
<dbReference type="InterPro" id="IPR013986">
    <property type="entry name" value="DExx_box_DNA_helicase_dom_sf"/>
</dbReference>
<dbReference type="PANTHER" id="PTHR30591">
    <property type="entry name" value="RECBCD ENZYME SUBUNIT RECC"/>
    <property type="match status" value="1"/>
</dbReference>
<keyword evidence="4 10" id="KW-0378">Hydrolase</keyword>
<comment type="subunit">
    <text evidence="10">Heterotrimer of RecB, RecC and RecD. All subunits contribute to DNA-binding.</text>
</comment>
<dbReference type="Pfam" id="PF17946">
    <property type="entry name" value="RecC_C"/>
    <property type="match status" value="1"/>
</dbReference>
<protein>
    <recommendedName>
        <fullName evidence="10">RecBCD enzyme subunit RecC</fullName>
    </recommendedName>
    <alternativeName>
        <fullName evidence="10">Exonuclease V subunit RecC</fullName>
        <shortName evidence="10">ExoV subunit RecC</shortName>
    </alternativeName>
    <alternativeName>
        <fullName evidence="10">Helicase/nuclease RecBCD subunit RecC</fullName>
    </alternativeName>
</protein>
<dbReference type="CDD" id="cd22353">
    <property type="entry name" value="RecC_C-like"/>
    <property type="match status" value="1"/>
</dbReference>
<dbReference type="SUPFAM" id="SSF52540">
    <property type="entry name" value="P-loop containing nucleoside triphosphate hydrolases"/>
    <property type="match status" value="2"/>
</dbReference>
<keyword evidence="1 10" id="KW-0540">Nuclease</keyword>
<keyword evidence="5 10" id="KW-0347">Helicase</keyword>
<name>A0AB39HD15_9VIBR</name>
<feature type="domain" description="RecC C-terminal" evidence="11">
    <location>
        <begin position="836"/>
        <end position="1070"/>
    </location>
</feature>
<evidence type="ECO:0000256" key="5">
    <source>
        <dbReference type="ARBA" id="ARBA00022806"/>
    </source>
</evidence>
<evidence type="ECO:0000256" key="6">
    <source>
        <dbReference type="ARBA" id="ARBA00022839"/>
    </source>
</evidence>
<dbReference type="SUPFAM" id="SSF52980">
    <property type="entry name" value="Restriction endonuclease-like"/>
    <property type="match status" value="1"/>
</dbReference>
<evidence type="ECO:0000256" key="9">
    <source>
        <dbReference type="ARBA" id="ARBA00023204"/>
    </source>
</evidence>
<organism evidence="12">
    <name type="scientific">Vibrio sp. HB236076</name>
    <dbReference type="NCBI Taxonomy" id="3232307"/>
    <lineage>
        <taxon>Bacteria</taxon>
        <taxon>Pseudomonadati</taxon>
        <taxon>Pseudomonadota</taxon>
        <taxon>Gammaproteobacteria</taxon>
        <taxon>Vibrionales</taxon>
        <taxon>Vibrionaceae</taxon>
        <taxon>Vibrio</taxon>
    </lineage>
</organism>
<gene>
    <name evidence="10 12" type="primary">recC</name>
    <name evidence="12" type="ORF">AB0763_04080</name>
</gene>
<keyword evidence="6 10" id="KW-0269">Exonuclease</keyword>
<comment type="function">
    <text evidence="10">A helicase/nuclease that prepares dsDNA breaks (DSB) for recombinational DNA repair. Binds to DSBs and unwinds DNA via a highly rapid and processive ATP-dependent bidirectional helicase activity. Unwinds dsDNA until it encounters a Chi (crossover hotspot instigator) sequence from the 3' direction. Cuts ssDNA a few nucleotides 3' to the Chi site. The properties and activities of the enzyme are changed at Chi. The Chi-altered holoenzyme produces a long 3'-ssDNA overhang and facilitates RecA-binding to the ssDNA for homologous DNA recombination and repair. Holoenzyme degrades any linearized DNA that is unable to undergo homologous recombination. In the holoenzyme this subunit recognizes the wild-type Chi sequence, and when added to isolated RecB increases its ATP-dependent helicase processivity.</text>
</comment>
<dbReference type="InterPro" id="IPR027417">
    <property type="entry name" value="P-loop_NTPase"/>
</dbReference>
<dbReference type="GO" id="GO:0005524">
    <property type="term" value="F:ATP binding"/>
    <property type="evidence" value="ECO:0007669"/>
    <property type="project" value="UniProtKB-UniRule"/>
</dbReference>
<dbReference type="PANTHER" id="PTHR30591:SF1">
    <property type="entry name" value="RECBCD ENZYME SUBUNIT RECC"/>
    <property type="match status" value="1"/>
</dbReference>
<dbReference type="FunFam" id="3.40.50.300:FF:001153">
    <property type="entry name" value="RecBCD enzyme subunit RecC"/>
    <property type="match status" value="1"/>
</dbReference>
<dbReference type="NCBIfam" id="TIGR01450">
    <property type="entry name" value="recC"/>
    <property type="match status" value="1"/>
</dbReference>
<dbReference type="InterPro" id="IPR041500">
    <property type="entry name" value="RecC_C"/>
</dbReference>
<evidence type="ECO:0000256" key="7">
    <source>
        <dbReference type="ARBA" id="ARBA00022840"/>
    </source>
</evidence>
<dbReference type="FunFam" id="1.10.10.160:FF:000003">
    <property type="entry name" value="RecBCD enzyme subunit RecC"/>
    <property type="match status" value="1"/>
</dbReference>
<dbReference type="RefSeq" id="WP_306101514.1">
    <property type="nucleotide sequence ID" value="NZ_CP162601.1"/>
</dbReference>
<evidence type="ECO:0000256" key="4">
    <source>
        <dbReference type="ARBA" id="ARBA00022801"/>
    </source>
</evidence>
<dbReference type="Gene3D" id="3.40.50.10930">
    <property type="match status" value="1"/>
</dbReference>
<keyword evidence="8 10" id="KW-0238">DNA-binding</keyword>
<proteinExistence type="inferred from homology"/>
<dbReference type="GO" id="GO:0008854">
    <property type="term" value="F:exodeoxyribonuclease V activity"/>
    <property type="evidence" value="ECO:0007669"/>
    <property type="project" value="InterPro"/>
</dbReference>
<dbReference type="Gene3D" id="3.40.50.300">
    <property type="entry name" value="P-loop containing nucleotide triphosphate hydrolases"/>
    <property type="match status" value="2"/>
</dbReference>
<dbReference type="Gene3D" id="1.10.10.160">
    <property type="match status" value="1"/>
</dbReference>
<dbReference type="GO" id="GO:0009338">
    <property type="term" value="C:exodeoxyribonuclease V complex"/>
    <property type="evidence" value="ECO:0007669"/>
    <property type="project" value="InterPro"/>
</dbReference>
<dbReference type="GO" id="GO:0003678">
    <property type="term" value="F:DNA helicase activity"/>
    <property type="evidence" value="ECO:0007669"/>
    <property type="project" value="UniProtKB-UniRule"/>
</dbReference>
<evidence type="ECO:0000259" key="11">
    <source>
        <dbReference type="Pfam" id="PF17946"/>
    </source>
</evidence>
<dbReference type="InterPro" id="IPR006697">
    <property type="entry name" value="RecC"/>
</dbReference>
<dbReference type="Gene3D" id="1.10.10.990">
    <property type="match status" value="1"/>
</dbReference>
<keyword evidence="2 10" id="KW-0547">Nucleotide-binding</keyword>
<dbReference type="AlphaFoldDB" id="A0AB39HD15"/>
<dbReference type="GO" id="GO:0003677">
    <property type="term" value="F:DNA binding"/>
    <property type="evidence" value="ECO:0007669"/>
    <property type="project" value="UniProtKB-UniRule"/>
</dbReference>
<accession>A0AB39HD15</accession>
<comment type="similarity">
    <text evidence="10">Belongs to the RecC family.</text>
</comment>
<comment type="miscellaneous">
    <text evidence="10">In the RecBCD complex, RecB has a slow 3'-5' helicase, an exonuclease activity and loads RecA onto ssDNA, RecD has a fast 5'-3' helicase activity, while RecC stimulates the ATPase and processivity of the RecB helicase and contributes to recognition of the Chi site.</text>
</comment>
<dbReference type="EMBL" id="CP162601">
    <property type="protein sequence ID" value="XDK25827.1"/>
    <property type="molecule type" value="Genomic_DNA"/>
</dbReference>
<keyword evidence="3 10" id="KW-0227">DNA damage</keyword>
<evidence type="ECO:0000256" key="3">
    <source>
        <dbReference type="ARBA" id="ARBA00022763"/>
    </source>
</evidence>
<dbReference type="GO" id="GO:0000724">
    <property type="term" value="P:double-strand break repair via homologous recombination"/>
    <property type="evidence" value="ECO:0007669"/>
    <property type="project" value="UniProtKB-UniRule"/>
</dbReference>
<dbReference type="Pfam" id="PF04257">
    <property type="entry name" value="Exonuc_V_gamma"/>
    <property type="match status" value="1"/>
</dbReference>